<dbReference type="Pfam" id="PF01637">
    <property type="entry name" value="ATPase_2"/>
    <property type="match status" value="1"/>
</dbReference>
<evidence type="ECO:0000313" key="2">
    <source>
        <dbReference type="EMBL" id="MBF5059062.1"/>
    </source>
</evidence>
<reference evidence="2 3" key="1">
    <citation type="submission" date="2020-01" db="EMBL/GenBank/DDBJ databases">
        <title>Draft genome sequence of Cand. Neptunochlamydia vexilliferae K9.</title>
        <authorList>
            <person name="Schulz F."/>
            <person name="Koestlbacher S."/>
            <person name="Wascher F."/>
            <person name="Pizzetti I."/>
            <person name="Horn M."/>
        </authorList>
    </citation>
    <scope>NUCLEOTIDE SEQUENCE [LARGE SCALE GENOMIC DNA]</scope>
    <source>
        <strain evidence="2 3">K9</strain>
    </source>
</reference>
<comment type="caution">
    <text evidence="2">The sequence shown here is derived from an EMBL/GenBank/DDBJ whole genome shotgun (WGS) entry which is preliminary data.</text>
</comment>
<dbReference type="PANTHER" id="PTHR34704">
    <property type="entry name" value="ATPASE"/>
    <property type="match status" value="1"/>
</dbReference>
<dbReference type="Gene3D" id="3.40.50.300">
    <property type="entry name" value="P-loop containing nucleotide triphosphate hydrolases"/>
    <property type="match status" value="1"/>
</dbReference>
<name>A0ABS0AZN3_9BACT</name>
<evidence type="ECO:0000259" key="1">
    <source>
        <dbReference type="Pfam" id="PF01637"/>
    </source>
</evidence>
<gene>
    <name evidence="2" type="ORF">NEPTK9_000567</name>
</gene>
<dbReference type="EMBL" id="JAAEJV010000010">
    <property type="protein sequence ID" value="MBF5059062.1"/>
    <property type="molecule type" value="Genomic_DNA"/>
</dbReference>
<sequence length="473" mass="54924">MFIGREEEMEILKGCFRRRAATFVAIRGRRRIGKSRLITEFSKHFEKKLMFTGIPPTPGVDQQMQRNEFAQQMADQGLPFVENDDWSKLFWAIGKEGEKGRILIALDEIAWMGSKDPTFLGKLKIAWDRFFEKNPKLVLIVASSIASWIDENILNSTGFFGRVDITLTLRELSVKECTKFWGKQASSVSAYEKLKMLNITGGVPKYLEAIDPGLTAEENIHRLCFSEEGLLFNEFNRIFHDLFSKRSKAYKDIVESLVNTLSLSQKEICQSIKRGNGRVMSEYIKDLTEAGFISADFTWDFKTTKQSNLRKYRLSDNYLRFYLKYISPNREKILKGKFKNSSLYSASSWETIMGFQFENLVTNNSWELFQLLYIRPEDYEYDGPYFQTKTTKRNGCQIDYLIQAKSTLYICEVKFSKNPIGPQVVEDMQKKIANLEIPRHISYRPILIHVGGVTEEVIAKDYFNQIIDWTELL</sequence>
<dbReference type="PANTHER" id="PTHR34704:SF1">
    <property type="entry name" value="ATPASE"/>
    <property type="match status" value="1"/>
</dbReference>
<protein>
    <recommendedName>
        <fullName evidence="1">ATPase domain-containing protein</fullName>
    </recommendedName>
</protein>
<accession>A0ABS0AZN3</accession>
<dbReference type="SUPFAM" id="SSF52540">
    <property type="entry name" value="P-loop containing nucleoside triphosphate hydrolases"/>
    <property type="match status" value="1"/>
</dbReference>
<feature type="domain" description="ATPase" evidence="1">
    <location>
        <begin position="2"/>
        <end position="209"/>
    </location>
</feature>
<evidence type="ECO:0000313" key="3">
    <source>
        <dbReference type="Proteomes" id="UP001194714"/>
    </source>
</evidence>
<dbReference type="Proteomes" id="UP001194714">
    <property type="component" value="Unassembled WGS sequence"/>
</dbReference>
<proteinExistence type="predicted"/>
<dbReference type="InterPro" id="IPR027417">
    <property type="entry name" value="P-loop_NTPase"/>
</dbReference>
<dbReference type="RefSeq" id="WP_194847365.1">
    <property type="nucleotide sequence ID" value="NZ_JAAEJV010000010.1"/>
</dbReference>
<keyword evidence="3" id="KW-1185">Reference proteome</keyword>
<dbReference type="InterPro" id="IPR011579">
    <property type="entry name" value="ATPase_dom"/>
</dbReference>
<organism evidence="2 3">
    <name type="scientific">Candidatus Neptunichlamydia vexilliferae</name>
    <dbReference type="NCBI Taxonomy" id="1651774"/>
    <lineage>
        <taxon>Bacteria</taxon>
        <taxon>Pseudomonadati</taxon>
        <taxon>Chlamydiota</taxon>
        <taxon>Chlamydiia</taxon>
        <taxon>Parachlamydiales</taxon>
        <taxon>Simkaniaceae</taxon>
        <taxon>Candidatus Neptunichlamydia</taxon>
    </lineage>
</organism>